<name>A0A2G1XBZ6_STRCJ</name>
<evidence type="ECO:0000313" key="2">
    <source>
        <dbReference type="EMBL" id="PHQ48763.1"/>
    </source>
</evidence>
<feature type="compositionally biased region" description="Gly residues" evidence="1">
    <location>
        <begin position="9"/>
        <end position="26"/>
    </location>
</feature>
<proteinExistence type="predicted"/>
<sequence length="171" mass="17039">MTNEREKPGGGISIGSMSGGAVGQGPGARAEDRSERAGAPAAGAGDPAAAPVPAPDHGGIAVGSLSGGALAQGDDAEAVDASRRLLTVTPELLHVARELRLDLPRLTRAEGDGLDELDAELAGLEDDARREGRTRPGRLARLRALLSDGATAAGGLASAVALVQSISQLLA</sequence>
<evidence type="ECO:0000313" key="3">
    <source>
        <dbReference type="Proteomes" id="UP000222531"/>
    </source>
</evidence>
<comment type="caution">
    <text evidence="2">The sequence shown here is derived from an EMBL/GenBank/DDBJ whole genome shotgun (WGS) entry which is preliminary data.</text>
</comment>
<organism evidence="2 3">
    <name type="scientific">Streptomyces cinnamoneus</name>
    <name type="common">Streptoverticillium cinnamoneum</name>
    <dbReference type="NCBI Taxonomy" id="53446"/>
    <lineage>
        <taxon>Bacteria</taxon>
        <taxon>Bacillati</taxon>
        <taxon>Actinomycetota</taxon>
        <taxon>Actinomycetes</taxon>
        <taxon>Kitasatosporales</taxon>
        <taxon>Streptomycetaceae</taxon>
        <taxon>Streptomyces</taxon>
        <taxon>Streptomyces cinnamoneus group</taxon>
    </lineage>
</organism>
<reference evidence="2 3" key="1">
    <citation type="journal article" date="2017" name="Biochemistry">
        <title>Identification of the Biosynthetic Pathway for the Antibiotic Bicyclomycin.</title>
        <authorList>
            <person name="Patteson J."/>
            <person name="Cai W."/>
            <person name="Johnson R.A."/>
            <person name="Santa Maria K."/>
            <person name="Li B."/>
        </authorList>
    </citation>
    <scope>NUCLEOTIDE SEQUENCE [LARGE SCALE GENOMIC DNA]</scope>
    <source>
        <strain evidence="2 3">ATCC 21532</strain>
    </source>
</reference>
<feature type="region of interest" description="Disordered" evidence="1">
    <location>
        <begin position="1"/>
        <end position="76"/>
    </location>
</feature>
<evidence type="ECO:0000256" key="1">
    <source>
        <dbReference type="SAM" id="MobiDB-lite"/>
    </source>
</evidence>
<dbReference type="EMBL" id="NHZO01000156">
    <property type="protein sequence ID" value="PHQ48763.1"/>
    <property type="molecule type" value="Genomic_DNA"/>
</dbReference>
<accession>A0A2G1XBZ6</accession>
<protein>
    <submittedName>
        <fullName evidence="2">Uncharacterized protein</fullName>
    </submittedName>
</protein>
<keyword evidence="3" id="KW-1185">Reference proteome</keyword>
<dbReference type="AlphaFoldDB" id="A0A2G1XBZ6"/>
<dbReference type="Proteomes" id="UP000222531">
    <property type="component" value="Unassembled WGS sequence"/>
</dbReference>
<dbReference type="RefSeq" id="WP_099201712.1">
    <property type="nucleotide sequence ID" value="NZ_JBIRXA010000006.1"/>
</dbReference>
<feature type="compositionally biased region" description="Low complexity" evidence="1">
    <location>
        <begin position="37"/>
        <end position="59"/>
    </location>
</feature>
<gene>
    <name evidence="2" type="ORF">BLA24_27175</name>
</gene>